<dbReference type="Proteomes" id="UP000663826">
    <property type="component" value="Unassembled WGS sequence"/>
</dbReference>
<evidence type="ECO:0000313" key="2">
    <source>
        <dbReference type="EMBL" id="CAE6360081.1"/>
    </source>
</evidence>
<dbReference type="EMBL" id="CAJMWQ010000463">
    <property type="protein sequence ID" value="CAE6360081.1"/>
    <property type="molecule type" value="Genomic_DNA"/>
</dbReference>
<dbReference type="GO" id="GO:0016788">
    <property type="term" value="F:hydrolase activity, acting on ester bonds"/>
    <property type="evidence" value="ECO:0007669"/>
    <property type="project" value="InterPro"/>
</dbReference>
<proteinExistence type="predicted"/>
<reference evidence="2" key="1">
    <citation type="submission" date="2021-01" db="EMBL/GenBank/DDBJ databases">
        <authorList>
            <person name="Kaushik A."/>
        </authorList>
    </citation>
    <scope>NUCLEOTIDE SEQUENCE</scope>
    <source>
        <strain evidence="2">AG1-1B</strain>
    </source>
</reference>
<dbReference type="Gene3D" id="3.40.50.1110">
    <property type="entry name" value="SGNH hydrolase"/>
    <property type="match status" value="2"/>
</dbReference>
<dbReference type="InterPro" id="IPR036514">
    <property type="entry name" value="SGNH_hydro_sf"/>
</dbReference>
<sequence length="606" mass="64839">MLGNLLSSTAILSSLVLGVPIANTSRNDGIHLAIGPTCGRLTSTGNTSDLNAGLWDLKHYKTIVSFGDSFTAGGVRDGSPLAPAVITPPSPKAGGRTTNGPVWIEYIANDTSARFMDYAVGGAVTNKTLWPSKSTASDFIEQIGIFLNQSNRLDPLTTLYTVYFGINDVSASHTDGTGNLPVAAQVVLDQIKRLASPPTNARSFLVTDSYGRGKKEPAGEAYKKKIFNGLAKLHYGLPFLQIGYADFGYIWDAVLDTGSGYAAFGYNSPGACALNSSTIVGACDDPDHTFYWIPGHPSKQTHRIMGDYVDSSAQRNDGIKLVIGPTCGKLTATGNVTDTNSGLLDIKKYKTIVSFGDSYTAGGVRDGSPLAAPVIVPPSPKAGGRTTNGPVWIENIANDVGARFMDYAVGGAVTDKTLWPSKANNWDFVQEADIFLSQNNSLDASTTLYTIYFGINDVVASHKDGPANLPKAAQVILDKIELLLRPPTNARSFLVTDSYGFGSHEAPGDAFKKKVFNGIAEMKTRVPGLKFAFVDFAYLWDAVRGKTPGYAAFGYTSIGSCTLNSSTIEGACNDPNHTFYWIPNHPSKQTHRIMADYVKEALKKCL</sequence>
<feature type="chain" id="PRO_5034694474" evidence="1">
    <location>
        <begin position="19"/>
        <end position="606"/>
    </location>
</feature>
<dbReference type="AlphaFoldDB" id="A0A8H2WCG9"/>
<evidence type="ECO:0000256" key="1">
    <source>
        <dbReference type="SAM" id="SignalP"/>
    </source>
</evidence>
<name>A0A8H2WCG9_9AGAM</name>
<dbReference type="SUPFAM" id="SSF52266">
    <property type="entry name" value="SGNH hydrolase"/>
    <property type="match status" value="2"/>
</dbReference>
<dbReference type="InterPro" id="IPR001087">
    <property type="entry name" value="GDSL"/>
</dbReference>
<comment type="caution">
    <text evidence="2">The sequence shown here is derived from an EMBL/GenBank/DDBJ whole genome shotgun (WGS) entry which is preliminary data.</text>
</comment>
<evidence type="ECO:0000313" key="3">
    <source>
        <dbReference type="Proteomes" id="UP000663826"/>
    </source>
</evidence>
<dbReference type="Pfam" id="PF00657">
    <property type="entry name" value="Lipase_GDSL"/>
    <property type="match status" value="2"/>
</dbReference>
<gene>
    <name evidence="2" type="ORF">RDB_LOCUS10931</name>
</gene>
<accession>A0A8H2WCG9</accession>
<keyword evidence="1" id="KW-0732">Signal</keyword>
<organism evidence="2 3">
    <name type="scientific">Rhizoctonia solani</name>
    <dbReference type="NCBI Taxonomy" id="456999"/>
    <lineage>
        <taxon>Eukaryota</taxon>
        <taxon>Fungi</taxon>
        <taxon>Dikarya</taxon>
        <taxon>Basidiomycota</taxon>
        <taxon>Agaricomycotina</taxon>
        <taxon>Agaricomycetes</taxon>
        <taxon>Cantharellales</taxon>
        <taxon>Ceratobasidiaceae</taxon>
        <taxon>Rhizoctonia</taxon>
    </lineage>
</organism>
<feature type="signal peptide" evidence="1">
    <location>
        <begin position="1"/>
        <end position="18"/>
    </location>
</feature>
<protein>
    <submittedName>
        <fullName evidence="2">Uncharacterized protein</fullName>
    </submittedName>
</protein>